<name>A0ABQ9WW89_9EUKA</name>
<dbReference type="Proteomes" id="UP001281761">
    <property type="component" value="Unassembled WGS sequence"/>
</dbReference>
<dbReference type="EMBL" id="JARBJD010000419">
    <property type="protein sequence ID" value="KAK2942295.1"/>
    <property type="molecule type" value="Genomic_DNA"/>
</dbReference>
<proteinExistence type="predicted"/>
<sequence>MFHNVSVDNGEGYTLIAIPSFTSHGTTVHQSFSQPHHFGSKTILTCPFYSHNSRRTPQQADPSTILRSVFPFNRAIHPSSSTPHDALPRPRCSLEMNHLSIIFLLTTFLLPTHSPSHFLSNFTILTPVTSTTNVSSRGNTNPVKIVLH</sequence>
<evidence type="ECO:0000313" key="1">
    <source>
        <dbReference type="EMBL" id="KAK2942295.1"/>
    </source>
</evidence>
<evidence type="ECO:0000313" key="2">
    <source>
        <dbReference type="Proteomes" id="UP001281761"/>
    </source>
</evidence>
<comment type="caution">
    <text evidence="1">The sequence shown here is derived from an EMBL/GenBank/DDBJ whole genome shotgun (WGS) entry which is preliminary data.</text>
</comment>
<organism evidence="1 2">
    <name type="scientific">Blattamonas nauphoetae</name>
    <dbReference type="NCBI Taxonomy" id="2049346"/>
    <lineage>
        <taxon>Eukaryota</taxon>
        <taxon>Metamonada</taxon>
        <taxon>Preaxostyla</taxon>
        <taxon>Oxymonadida</taxon>
        <taxon>Blattamonas</taxon>
    </lineage>
</organism>
<keyword evidence="2" id="KW-1185">Reference proteome</keyword>
<accession>A0ABQ9WW89</accession>
<reference evidence="1 2" key="1">
    <citation type="journal article" date="2022" name="bioRxiv">
        <title>Genomics of Preaxostyla Flagellates Illuminates Evolutionary Transitions and the Path Towards Mitochondrial Loss.</title>
        <authorList>
            <person name="Novak L.V.F."/>
            <person name="Treitli S.C."/>
            <person name="Pyrih J."/>
            <person name="Halakuc P."/>
            <person name="Pipaliya S.V."/>
            <person name="Vacek V."/>
            <person name="Brzon O."/>
            <person name="Soukal P."/>
            <person name="Eme L."/>
            <person name="Dacks J.B."/>
            <person name="Karnkowska A."/>
            <person name="Elias M."/>
            <person name="Hampl V."/>
        </authorList>
    </citation>
    <scope>NUCLEOTIDE SEQUENCE [LARGE SCALE GENOMIC DNA]</scope>
    <source>
        <strain evidence="1">NAU3</strain>
        <tissue evidence="1">Gut</tissue>
    </source>
</reference>
<protein>
    <submittedName>
        <fullName evidence="1">Uncharacterized protein</fullName>
    </submittedName>
</protein>
<gene>
    <name evidence="1" type="ORF">BLNAU_22786</name>
</gene>